<feature type="region of interest" description="Disordered" evidence="1">
    <location>
        <begin position="1"/>
        <end position="47"/>
    </location>
</feature>
<evidence type="ECO:0000313" key="2">
    <source>
        <dbReference type="EMBL" id="KIY67127.1"/>
    </source>
</evidence>
<dbReference type="AlphaFoldDB" id="A0A0D7B9D2"/>
<dbReference type="GO" id="GO:0005740">
    <property type="term" value="C:mitochondrial envelope"/>
    <property type="evidence" value="ECO:0007669"/>
    <property type="project" value="TreeGrafter"/>
</dbReference>
<evidence type="ECO:0000256" key="1">
    <source>
        <dbReference type="SAM" id="MobiDB-lite"/>
    </source>
</evidence>
<feature type="compositionally biased region" description="Polar residues" evidence="1">
    <location>
        <begin position="76"/>
        <end position="88"/>
    </location>
</feature>
<feature type="region of interest" description="Disordered" evidence="1">
    <location>
        <begin position="670"/>
        <end position="726"/>
    </location>
</feature>
<dbReference type="PANTHER" id="PTHR31014">
    <property type="entry name" value="MITOCHONDRIAL TRANSLATION SYSTEM COMPONENT PET127-RELATED"/>
    <property type="match status" value="1"/>
</dbReference>
<dbReference type="OrthoDB" id="10249045at2759"/>
<dbReference type="Proteomes" id="UP000054007">
    <property type="component" value="Unassembled WGS sequence"/>
</dbReference>
<keyword evidence="3" id="KW-1185">Reference proteome</keyword>
<name>A0A0D7B9D2_9AGAR</name>
<dbReference type="PANTHER" id="PTHR31014:SF0">
    <property type="entry name" value="MITOCHONDRIAL TRANSLATION SYSTEM COMPONENT PET127-RELATED"/>
    <property type="match status" value="1"/>
</dbReference>
<gene>
    <name evidence="2" type="ORF">CYLTODRAFT_397718</name>
</gene>
<reference evidence="2 3" key="1">
    <citation type="journal article" date="2015" name="Fungal Genet. Biol.">
        <title>Evolution of novel wood decay mechanisms in Agaricales revealed by the genome sequences of Fistulina hepatica and Cylindrobasidium torrendii.</title>
        <authorList>
            <person name="Floudas D."/>
            <person name="Held B.W."/>
            <person name="Riley R."/>
            <person name="Nagy L.G."/>
            <person name="Koehler G."/>
            <person name="Ransdell A.S."/>
            <person name="Younus H."/>
            <person name="Chow J."/>
            <person name="Chiniquy J."/>
            <person name="Lipzen A."/>
            <person name="Tritt A."/>
            <person name="Sun H."/>
            <person name="Haridas S."/>
            <person name="LaButti K."/>
            <person name="Ohm R.A."/>
            <person name="Kues U."/>
            <person name="Blanchette R.A."/>
            <person name="Grigoriev I.V."/>
            <person name="Minto R.E."/>
            <person name="Hibbett D.S."/>
        </authorList>
    </citation>
    <scope>NUCLEOTIDE SEQUENCE [LARGE SCALE GENOMIC DNA]</scope>
    <source>
        <strain evidence="2 3">FP15055 ss-10</strain>
    </source>
</reference>
<accession>A0A0D7B9D2</accession>
<proteinExistence type="predicted"/>
<evidence type="ECO:0000313" key="3">
    <source>
        <dbReference type="Proteomes" id="UP000054007"/>
    </source>
</evidence>
<feature type="compositionally biased region" description="Basic and acidic residues" evidence="1">
    <location>
        <begin position="704"/>
        <end position="714"/>
    </location>
</feature>
<sequence length="726" mass="82294">MRLARASSSCIAAKASRHFATAPSRSSTKFKKGKNVRATPATKEASAKHYDVLNTRLNDAMRTISLARRRLESQKTPDPSILRSQFGKQESRRPEPTPVKQAKGKKRPPSSRPPIVDQMLAWESAGHVQSAQYAANSSEPTLKEVEPLVPQRPVAQLAHGLDRVLFNPGITWMRDPRSGVFNFPPGVQNIPKLADFAFERLPPFTSSSRDQELWELARARDKPFAGSTSSLSGMLSHIYFLISGNRTVNLSGFTPNFSQNSPYFTPAQRMAHTAVYHYNDGRYAIDQDNKFGVDKNLLTWMGHLLEAFLTTELSEFSREYLRSGTPSPKNKDERRDAFRFSESEKFVMRSQLDCQDHRLPGTGVFDLKTRASVSIRMDILNFETNSGYLIKNMYGTDHSFEREYYDLVRAAFLKYQFQVRIGNMDGIFLAYHNTEEIFGFQYISLAEMDECLMGPGEGKGDRVFKQCVKLLEDLSTRITDAFPGESVKATFETAEHNPQLNVWIEPAEWPNESEDNPRPMRQLVVTADHFLDQKPVGPRVAMDKASNTTLWEIKYNIADIPQDDTSAMRRSRDAAYERGLRAFSLPDGYKRETVLDFWNGLNFDGQKKKGEPIADMEWFLQQFTEPDAGIIALRQAARDGRHETQRRKEAEDGLPKFVIGEKYDPEDALRKKEQLAKAQRAQSALTAKPGVAKTKDTAAMWDPSEARPKQRREAAAPLPSERGQKR</sequence>
<dbReference type="STRING" id="1314674.A0A0D7B9D2"/>
<dbReference type="EMBL" id="KN880534">
    <property type="protein sequence ID" value="KIY67127.1"/>
    <property type="molecule type" value="Genomic_DNA"/>
</dbReference>
<dbReference type="Pfam" id="PF08634">
    <property type="entry name" value="Pet127"/>
    <property type="match status" value="1"/>
</dbReference>
<feature type="region of interest" description="Disordered" evidence="1">
    <location>
        <begin position="69"/>
        <end position="114"/>
    </location>
</feature>
<dbReference type="GO" id="GO:0000964">
    <property type="term" value="P:mitochondrial RNA 5'-end processing"/>
    <property type="evidence" value="ECO:0007669"/>
    <property type="project" value="TreeGrafter"/>
</dbReference>
<organism evidence="2 3">
    <name type="scientific">Cylindrobasidium torrendii FP15055 ss-10</name>
    <dbReference type="NCBI Taxonomy" id="1314674"/>
    <lineage>
        <taxon>Eukaryota</taxon>
        <taxon>Fungi</taxon>
        <taxon>Dikarya</taxon>
        <taxon>Basidiomycota</taxon>
        <taxon>Agaricomycotina</taxon>
        <taxon>Agaricomycetes</taxon>
        <taxon>Agaricomycetidae</taxon>
        <taxon>Agaricales</taxon>
        <taxon>Marasmiineae</taxon>
        <taxon>Physalacriaceae</taxon>
        <taxon>Cylindrobasidium</taxon>
    </lineage>
</organism>
<feature type="compositionally biased region" description="Polar residues" evidence="1">
    <location>
        <begin position="1"/>
        <end position="10"/>
    </location>
</feature>
<dbReference type="InterPro" id="IPR013943">
    <property type="entry name" value="Pet127"/>
</dbReference>
<protein>
    <submittedName>
        <fullName evidence="2">Pet127-domain-containing protein</fullName>
    </submittedName>
</protein>